<dbReference type="PANTHER" id="PTHR12318:SF0">
    <property type="entry name" value="ACYL-COENZYME A DIPHOSPHATASE NUDT19"/>
    <property type="match status" value="1"/>
</dbReference>
<evidence type="ECO:0000256" key="4">
    <source>
        <dbReference type="ARBA" id="ARBA00022801"/>
    </source>
</evidence>
<dbReference type="PROSITE" id="PS51462">
    <property type="entry name" value="NUDIX"/>
    <property type="match status" value="1"/>
</dbReference>
<dbReference type="InterPro" id="IPR015797">
    <property type="entry name" value="NUDIX_hydrolase-like_dom_sf"/>
</dbReference>
<evidence type="ECO:0000313" key="8">
    <source>
        <dbReference type="EMBL" id="CAB4341861.1"/>
    </source>
</evidence>
<protein>
    <submittedName>
        <fullName evidence="8">Unannotated protein</fullName>
    </submittedName>
</protein>
<organism evidence="8">
    <name type="scientific">freshwater metagenome</name>
    <dbReference type="NCBI Taxonomy" id="449393"/>
    <lineage>
        <taxon>unclassified sequences</taxon>
        <taxon>metagenomes</taxon>
        <taxon>ecological metagenomes</taxon>
    </lineage>
</organism>
<keyword evidence="3" id="KW-0479">Metal-binding</keyword>
<evidence type="ECO:0000256" key="6">
    <source>
        <dbReference type="ARBA" id="ARBA00023211"/>
    </source>
</evidence>
<dbReference type="PANTHER" id="PTHR12318">
    <property type="entry name" value="TESTOSTERONE-REGULATED PROTEIN RP2"/>
    <property type="match status" value="1"/>
</dbReference>
<evidence type="ECO:0000256" key="5">
    <source>
        <dbReference type="ARBA" id="ARBA00022842"/>
    </source>
</evidence>
<keyword evidence="6" id="KW-0464">Manganese</keyword>
<evidence type="ECO:0000259" key="7">
    <source>
        <dbReference type="PROSITE" id="PS51462"/>
    </source>
</evidence>
<proteinExistence type="predicted"/>
<dbReference type="GO" id="GO:0016818">
    <property type="term" value="F:hydrolase activity, acting on acid anhydrides, in phosphorus-containing anhydrides"/>
    <property type="evidence" value="ECO:0007669"/>
    <property type="project" value="InterPro"/>
</dbReference>
<dbReference type="EMBL" id="CAESAN010000042">
    <property type="protein sequence ID" value="CAB4341861.1"/>
    <property type="molecule type" value="Genomic_DNA"/>
</dbReference>
<dbReference type="Pfam" id="PF00293">
    <property type="entry name" value="NUDIX"/>
    <property type="match status" value="1"/>
</dbReference>
<comment type="cofactor">
    <cofactor evidence="2">
        <name>Mg(2+)</name>
        <dbReference type="ChEBI" id="CHEBI:18420"/>
    </cofactor>
</comment>
<evidence type="ECO:0000256" key="3">
    <source>
        <dbReference type="ARBA" id="ARBA00022723"/>
    </source>
</evidence>
<evidence type="ECO:0000256" key="2">
    <source>
        <dbReference type="ARBA" id="ARBA00001946"/>
    </source>
</evidence>
<gene>
    <name evidence="8" type="ORF">UFOPK3547_00648</name>
</gene>
<reference evidence="8" key="1">
    <citation type="submission" date="2020-05" db="EMBL/GenBank/DDBJ databases">
        <authorList>
            <person name="Chiriac C."/>
            <person name="Salcher M."/>
            <person name="Ghai R."/>
            <person name="Kavagutti S V."/>
        </authorList>
    </citation>
    <scope>NUCLEOTIDE SEQUENCE</scope>
</reference>
<dbReference type="CDD" id="cd18870">
    <property type="entry name" value="NUDIX_AcylCoAdiphos_Nudt19"/>
    <property type="match status" value="1"/>
</dbReference>
<sequence>MEFEKPAPGEELNRSGAETVPRQAASVILLRGGSQTLELLLVRRTPAARFMGGFWVFPGGAVDAHEGEGDEAHRLAAVRELEEEASVGGVAPADLVKFSRWITPAMIQIRFDTHFFLAAAPDGVEPVVDGSEIVDHIWYSPRAALDAYGREELPLVFPTIKHLEQFSSFESADALIAHAAGQTVEPVEPRILMEGEVARVLLPGEPGYD</sequence>
<keyword evidence="4" id="KW-0378">Hydrolase</keyword>
<dbReference type="GO" id="GO:0046872">
    <property type="term" value="F:metal ion binding"/>
    <property type="evidence" value="ECO:0007669"/>
    <property type="project" value="UniProtKB-KW"/>
</dbReference>
<dbReference type="Gene3D" id="3.90.79.10">
    <property type="entry name" value="Nucleoside Triphosphate Pyrophosphohydrolase"/>
    <property type="match status" value="2"/>
</dbReference>
<dbReference type="InterPro" id="IPR039121">
    <property type="entry name" value="NUDT19"/>
</dbReference>
<accession>A0A6J5ZGW5</accession>
<dbReference type="SUPFAM" id="SSF55811">
    <property type="entry name" value="Nudix"/>
    <property type="match status" value="1"/>
</dbReference>
<dbReference type="InterPro" id="IPR000086">
    <property type="entry name" value="NUDIX_hydrolase_dom"/>
</dbReference>
<feature type="domain" description="Nudix hydrolase" evidence="7">
    <location>
        <begin position="20"/>
        <end position="161"/>
    </location>
</feature>
<evidence type="ECO:0000256" key="1">
    <source>
        <dbReference type="ARBA" id="ARBA00001936"/>
    </source>
</evidence>
<name>A0A6J5ZGW5_9ZZZZ</name>
<dbReference type="AlphaFoldDB" id="A0A6J5ZGW5"/>
<comment type="cofactor">
    <cofactor evidence="1">
        <name>Mn(2+)</name>
        <dbReference type="ChEBI" id="CHEBI:29035"/>
    </cofactor>
</comment>
<keyword evidence="5" id="KW-0460">Magnesium</keyword>